<evidence type="ECO:0000256" key="1">
    <source>
        <dbReference type="ARBA" id="ARBA00006987"/>
    </source>
</evidence>
<gene>
    <name evidence="3" type="ORF">Q8947_13865</name>
</gene>
<evidence type="ECO:0000313" key="3">
    <source>
        <dbReference type="EMBL" id="MDR4127062.1"/>
    </source>
</evidence>
<protein>
    <submittedName>
        <fullName evidence="3">Tripartite tricarboxylate transporter substrate-binding protein</fullName>
    </submittedName>
</protein>
<evidence type="ECO:0000256" key="2">
    <source>
        <dbReference type="SAM" id="SignalP"/>
    </source>
</evidence>
<comment type="similarity">
    <text evidence="1">Belongs to the UPF0065 (bug) family.</text>
</comment>
<keyword evidence="2" id="KW-0732">Signal</keyword>
<name>A0ABU1D9L1_9BURK</name>
<dbReference type="PANTHER" id="PTHR42928:SF5">
    <property type="entry name" value="BLR1237 PROTEIN"/>
    <property type="match status" value="1"/>
</dbReference>
<dbReference type="EMBL" id="JAUZQE010000051">
    <property type="protein sequence ID" value="MDR4127062.1"/>
    <property type="molecule type" value="Genomic_DNA"/>
</dbReference>
<dbReference type="InterPro" id="IPR005064">
    <property type="entry name" value="BUG"/>
</dbReference>
<comment type="caution">
    <text evidence="3">The sequence shown here is derived from an EMBL/GenBank/DDBJ whole genome shotgun (WGS) entry which is preliminary data.</text>
</comment>
<dbReference type="InterPro" id="IPR042100">
    <property type="entry name" value="Bug_dom1"/>
</dbReference>
<dbReference type="Gene3D" id="3.40.190.150">
    <property type="entry name" value="Bordetella uptake gene, domain 1"/>
    <property type="match status" value="1"/>
</dbReference>
<dbReference type="Proteomes" id="UP001232156">
    <property type="component" value="Unassembled WGS sequence"/>
</dbReference>
<proteinExistence type="inferred from homology"/>
<evidence type="ECO:0000313" key="4">
    <source>
        <dbReference type="Proteomes" id="UP001232156"/>
    </source>
</evidence>
<dbReference type="PANTHER" id="PTHR42928">
    <property type="entry name" value="TRICARBOXYLATE-BINDING PROTEIN"/>
    <property type="match status" value="1"/>
</dbReference>
<sequence>MAALIAGALMAFGPAHAEYPNDKPLTVISPYAAGGANDFLTRLMAKELGEELKINAIADNKAGANGVVGASFVVKAQPDAYTLLMGNSATHGTNPTLYPDAPYDAVKDFEPVGMVGAVPIVLAIHSGLGINSIQELIEYGKKNPGKLSFSSSGVGGTGHLAGETFKMKTGLDIVHVPYKGDAPATTDAMGGQVSMAFVGVASAAPQLASGKIKILAVAHPVTFHRIGASIFRHLGAIKTPVLNA</sequence>
<reference evidence="3 4" key="1">
    <citation type="submission" date="2023-08" db="EMBL/GenBank/DDBJ databases">
        <title>Alcaligenaceae gen. nov., a novel taxon isolated from the sludge of Yixing Pesticide Factory.</title>
        <authorList>
            <person name="Ruan L."/>
        </authorList>
    </citation>
    <scope>NUCLEOTIDE SEQUENCE [LARGE SCALE GENOMIC DNA]</scope>
    <source>
        <strain evidence="3 4">LG-2</strain>
    </source>
</reference>
<dbReference type="Gene3D" id="3.40.190.10">
    <property type="entry name" value="Periplasmic binding protein-like II"/>
    <property type="match status" value="1"/>
</dbReference>
<dbReference type="RefSeq" id="WP_347287623.1">
    <property type="nucleotide sequence ID" value="NZ_JAUZQE010000051.1"/>
</dbReference>
<feature type="chain" id="PRO_5047493678" evidence="2">
    <location>
        <begin position="18"/>
        <end position="244"/>
    </location>
</feature>
<feature type="signal peptide" evidence="2">
    <location>
        <begin position="1"/>
        <end position="17"/>
    </location>
</feature>
<dbReference type="Pfam" id="PF03401">
    <property type="entry name" value="TctC"/>
    <property type="match status" value="1"/>
</dbReference>
<accession>A0ABU1D9L1</accession>
<dbReference type="SUPFAM" id="SSF53850">
    <property type="entry name" value="Periplasmic binding protein-like II"/>
    <property type="match status" value="1"/>
</dbReference>
<keyword evidence="4" id="KW-1185">Reference proteome</keyword>
<organism evidence="3 4">
    <name type="scientific">Yanghanlia caeni</name>
    <dbReference type="NCBI Taxonomy" id="3064283"/>
    <lineage>
        <taxon>Bacteria</taxon>
        <taxon>Pseudomonadati</taxon>
        <taxon>Pseudomonadota</taxon>
        <taxon>Betaproteobacteria</taxon>
        <taxon>Burkholderiales</taxon>
        <taxon>Alcaligenaceae</taxon>
        <taxon>Yanghanlia</taxon>
    </lineage>
</organism>